<keyword evidence="1" id="KW-0732">Signal</keyword>
<accession>A0A3P3XL66</accession>
<protein>
    <submittedName>
        <fullName evidence="2">Uncharacterized protein</fullName>
    </submittedName>
</protein>
<feature type="chain" id="PRO_5018218475" evidence="1">
    <location>
        <begin position="24"/>
        <end position="181"/>
    </location>
</feature>
<feature type="signal peptide" evidence="1">
    <location>
        <begin position="1"/>
        <end position="23"/>
    </location>
</feature>
<dbReference type="EMBL" id="FWDM01000036">
    <property type="protein sequence ID" value="SLM15303.1"/>
    <property type="molecule type" value="Genomic_DNA"/>
</dbReference>
<dbReference type="AlphaFoldDB" id="A0A3P3XL66"/>
<name>A0A3P3XL66_9SPIR</name>
<sequence length="181" mass="20752">MINRKICIFSLFFFLLLTLNAIAQSDSNYIVNYFVDDFGDPTEHKYLFTIVTGKFSNSATKDSILKVGVIIADSEISFALYEYGSNRVTGSDYTDYVIKMKFPNGHIIEKTTKIDKYSGRLEISSIFDSSIDFDTMFSGNAPIKIYIYEKDRPYANYSFSVTFPSKEFISNNLGSDFFWIQ</sequence>
<evidence type="ECO:0000313" key="2">
    <source>
        <dbReference type="EMBL" id="SLM15303.1"/>
    </source>
</evidence>
<evidence type="ECO:0000256" key="1">
    <source>
        <dbReference type="SAM" id="SignalP"/>
    </source>
</evidence>
<reference evidence="2" key="1">
    <citation type="submission" date="2017-02" db="EMBL/GenBank/DDBJ databases">
        <authorList>
            <person name="Regsiter A."/>
            <person name="William W."/>
        </authorList>
    </citation>
    <scope>NUCLEOTIDE SEQUENCE</scope>
    <source>
        <strain evidence="2">Bib</strain>
    </source>
</reference>
<gene>
    <name evidence="2" type="ORF">SPIROBIBN47_410027</name>
</gene>
<proteinExistence type="predicted"/>
<organism evidence="2">
    <name type="scientific">uncultured spirochete</name>
    <dbReference type="NCBI Taxonomy" id="156406"/>
    <lineage>
        <taxon>Bacteria</taxon>
        <taxon>Pseudomonadati</taxon>
        <taxon>Spirochaetota</taxon>
        <taxon>Spirochaetia</taxon>
        <taxon>Spirochaetales</taxon>
        <taxon>environmental samples</taxon>
    </lineage>
</organism>